<dbReference type="Proteomes" id="UP001271007">
    <property type="component" value="Unassembled WGS sequence"/>
</dbReference>
<proteinExistence type="predicted"/>
<protein>
    <submittedName>
        <fullName evidence="1">Uncharacterized protein</fullName>
    </submittedName>
</protein>
<keyword evidence="2" id="KW-1185">Reference proteome</keyword>
<evidence type="ECO:0000313" key="2">
    <source>
        <dbReference type="Proteomes" id="UP001271007"/>
    </source>
</evidence>
<reference evidence="1" key="1">
    <citation type="submission" date="2023-04" db="EMBL/GenBank/DDBJ databases">
        <title>Black Yeasts Isolated from many extreme environments.</title>
        <authorList>
            <person name="Coleine C."/>
            <person name="Stajich J.E."/>
            <person name="Selbmann L."/>
        </authorList>
    </citation>
    <scope>NUCLEOTIDE SEQUENCE</scope>
    <source>
        <strain evidence="1">CCFEE 5312</strain>
    </source>
</reference>
<organism evidence="1 2">
    <name type="scientific">Extremus antarcticus</name>
    <dbReference type="NCBI Taxonomy" id="702011"/>
    <lineage>
        <taxon>Eukaryota</taxon>
        <taxon>Fungi</taxon>
        <taxon>Dikarya</taxon>
        <taxon>Ascomycota</taxon>
        <taxon>Pezizomycotina</taxon>
        <taxon>Dothideomycetes</taxon>
        <taxon>Dothideomycetidae</taxon>
        <taxon>Mycosphaerellales</taxon>
        <taxon>Extremaceae</taxon>
        <taxon>Extremus</taxon>
    </lineage>
</organism>
<comment type="caution">
    <text evidence="1">The sequence shown here is derived from an EMBL/GenBank/DDBJ whole genome shotgun (WGS) entry which is preliminary data.</text>
</comment>
<sequence>MKRLEKLRIGVDEEEMVRSMLKGRIYMPWYASPDVSEHQQLVMQRHPGMTGLLAISGVTDVQFTTKLDYSKDETGVRSRVASSKRKSNHSSWLRSLLDHAKQDLPPELRNCVHTMLLQIGKALMGEALLISATPLTLFLFCARWYCTPFYESTKVDTKDDPDHSNERQSALSLLAVSREIHDETFHTFVLSLGTQRLSFIRDITIHYFNTKSGGVDLADLSFPLLRRLTGLRRLHILLGTKCYGRNWWSSHRTRGLFDGNPSALAGMKVLFALRGISDISVHDPELEKLIIKSKESPDWPKFSVGTKQYCHVKLERILEHFNIALADAQVGKVNRKLLEDDEWHVKEVFPTIETEV</sequence>
<evidence type="ECO:0000313" key="1">
    <source>
        <dbReference type="EMBL" id="KAK3054051.1"/>
    </source>
</evidence>
<accession>A0AAJ0DHI4</accession>
<dbReference type="EMBL" id="JAWDJX010000013">
    <property type="protein sequence ID" value="KAK3054051.1"/>
    <property type="molecule type" value="Genomic_DNA"/>
</dbReference>
<dbReference type="AlphaFoldDB" id="A0AAJ0DHI4"/>
<gene>
    <name evidence="1" type="ORF">LTR09_004829</name>
</gene>
<name>A0AAJ0DHI4_9PEZI</name>